<proteinExistence type="predicted"/>
<keyword evidence="2" id="KW-1185">Reference proteome</keyword>
<dbReference type="RefSeq" id="WP_380057123.1">
    <property type="nucleotide sequence ID" value="NZ_JBHSWB010000001.1"/>
</dbReference>
<name>A0ABW1ZMI4_9DEIO</name>
<organism evidence="1 2">
    <name type="scientific">Deinococcus multiflagellatus</name>
    <dbReference type="NCBI Taxonomy" id="1656887"/>
    <lineage>
        <taxon>Bacteria</taxon>
        <taxon>Thermotogati</taxon>
        <taxon>Deinococcota</taxon>
        <taxon>Deinococci</taxon>
        <taxon>Deinococcales</taxon>
        <taxon>Deinococcaceae</taxon>
        <taxon>Deinococcus</taxon>
    </lineage>
</organism>
<dbReference type="EMBL" id="JBHSWB010000001">
    <property type="protein sequence ID" value="MFC6661577.1"/>
    <property type="molecule type" value="Genomic_DNA"/>
</dbReference>
<evidence type="ECO:0000313" key="1">
    <source>
        <dbReference type="EMBL" id="MFC6661577.1"/>
    </source>
</evidence>
<dbReference type="Proteomes" id="UP001596317">
    <property type="component" value="Unassembled WGS sequence"/>
</dbReference>
<reference evidence="2" key="1">
    <citation type="journal article" date="2019" name="Int. J. Syst. Evol. Microbiol.">
        <title>The Global Catalogue of Microorganisms (GCM) 10K type strain sequencing project: providing services to taxonomists for standard genome sequencing and annotation.</title>
        <authorList>
            <consortium name="The Broad Institute Genomics Platform"/>
            <consortium name="The Broad Institute Genome Sequencing Center for Infectious Disease"/>
            <person name="Wu L."/>
            <person name="Ma J."/>
        </authorList>
    </citation>
    <scope>NUCLEOTIDE SEQUENCE [LARGE SCALE GENOMIC DNA]</scope>
    <source>
        <strain evidence="2">CCUG 63830</strain>
    </source>
</reference>
<evidence type="ECO:0000313" key="2">
    <source>
        <dbReference type="Proteomes" id="UP001596317"/>
    </source>
</evidence>
<accession>A0ABW1ZMI4</accession>
<comment type="caution">
    <text evidence="1">The sequence shown here is derived from an EMBL/GenBank/DDBJ whole genome shotgun (WGS) entry which is preliminary data.</text>
</comment>
<sequence length="53" mass="5629">MRNQAHAAGQESPFEDSAVGATEGKRIVFPDLAFQVPALWIARGHLIAGVQVA</sequence>
<gene>
    <name evidence="1" type="ORF">ACFP90_15455</name>
</gene>
<protein>
    <submittedName>
        <fullName evidence="1">Uncharacterized protein</fullName>
    </submittedName>
</protein>